<dbReference type="AlphaFoldDB" id="A0A0A0KYT0"/>
<dbReference type="Proteomes" id="UP000029981">
    <property type="component" value="Chromosome 4"/>
</dbReference>
<keyword evidence="2" id="KW-1185">Reference proteome</keyword>
<reference evidence="1 2" key="3">
    <citation type="journal article" date="2010" name="BMC Genomics">
        <title>Transcriptome sequencing and comparative analysis of cucumber flowers with different sex types.</title>
        <authorList>
            <person name="Guo S."/>
            <person name="Zheng Y."/>
            <person name="Joung J.G."/>
            <person name="Liu S."/>
            <person name="Zhang Z."/>
            <person name="Crasta O.R."/>
            <person name="Sobral B.W."/>
            <person name="Xu Y."/>
            <person name="Huang S."/>
            <person name="Fei Z."/>
        </authorList>
    </citation>
    <scope>NUCLEOTIDE SEQUENCE [LARGE SCALE GENOMIC DNA]</scope>
    <source>
        <strain evidence="2">cv. 9930</strain>
    </source>
</reference>
<accession>A0A0A0KYT0</accession>
<evidence type="ECO:0000313" key="1">
    <source>
        <dbReference type="EMBL" id="KGN54683.1"/>
    </source>
</evidence>
<evidence type="ECO:0000313" key="2">
    <source>
        <dbReference type="Proteomes" id="UP000029981"/>
    </source>
</evidence>
<dbReference type="EMBL" id="CM002925">
    <property type="protein sequence ID" value="KGN54683.1"/>
    <property type="molecule type" value="Genomic_DNA"/>
</dbReference>
<organism evidence="1 2">
    <name type="scientific">Cucumis sativus</name>
    <name type="common">Cucumber</name>
    <dbReference type="NCBI Taxonomy" id="3659"/>
    <lineage>
        <taxon>Eukaryota</taxon>
        <taxon>Viridiplantae</taxon>
        <taxon>Streptophyta</taxon>
        <taxon>Embryophyta</taxon>
        <taxon>Tracheophyta</taxon>
        <taxon>Spermatophyta</taxon>
        <taxon>Magnoliopsida</taxon>
        <taxon>eudicotyledons</taxon>
        <taxon>Gunneridae</taxon>
        <taxon>Pentapetalae</taxon>
        <taxon>rosids</taxon>
        <taxon>fabids</taxon>
        <taxon>Cucurbitales</taxon>
        <taxon>Cucurbitaceae</taxon>
        <taxon>Benincaseae</taxon>
        <taxon>Cucumis</taxon>
    </lineage>
</organism>
<sequence length="74" mass="7797">MSPDICLVGLAREIGSLSLVCQVSPHVLFFIGCCLSYPTTSSSTSGSNIIMPLDFLLAVQMSRARGTEDDDAGT</sequence>
<protein>
    <submittedName>
        <fullName evidence="1">Uncharacterized protein</fullName>
    </submittedName>
</protein>
<reference evidence="1 2" key="2">
    <citation type="journal article" date="2009" name="PLoS ONE">
        <title>An integrated genetic and cytogenetic map of the cucumber genome.</title>
        <authorList>
            <person name="Ren Y."/>
            <person name="Zhang Z."/>
            <person name="Liu J."/>
            <person name="Staub J.E."/>
            <person name="Han Y."/>
            <person name="Cheng Z."/>
            <person name="Li X."/>
            <person name="Lu J."/>
            <person name="Miao H."/>
            <person name="Kang H."/>
            <person name="Xie B."/>
            <person name="Gu X."/>
            <person name="Wang X."/>
            <person name="Du Y."/>
            <person name="Jin W."/>
            <person name="Huang S."/>
        </authorList>
    </citation>
    <scope>NUCLEOTIDE SEQUENCE [LARGE SCALE GENOMIC DNA]</scope>
    <source>
        <strain evidence="2">cv. 9930</strain>
    </source>
</reference>
<gene>
    <name evidence="1" type="ORF">Csa_4G425720</name>
</gene>
<proteinExistence type="predicted"/>
<reference evidence="1 2" key="1">
    <citation type="journal article" date="2009" name="Nat. Genet.">
        <title>The genome of the cucumber, Cucumis sativus L.</title>
        <authorList>
            <person name="Huang S."/>
            <person name="Li R."/>
            <person name="Zhang Z."/>
            <person name="Li L."/>
            <person name="Gu X."/>
            <person name="Fan W."/>
            <person name="Lucas W.J."/>
            <person name="Wang X."/>
            <person name="Xie B."/>
            <person name="Ni P."/>
            <person name="Ren Y."/>
            <person name="Zhu H."/>
            <person name="Li J."/>
            <person name="Lin K."/>
            <person name="Jin W."/>
            <person name="Fei Z."/>
            <person name="Li G."/>
            <person name="Staub J."/>
            <person name="Kilian A."/>
            <person name="van der Vossen E.A."/>
            <person name="Wu Y."/>
            <person name="Guo J."/>
            <person name="He J."/>
            <person name="Jia Z."/>
            <person name="Ren Y."/>
            <person name="Tian G."/>
            <person name="Lu Y."/>
            <person name="Ruan J."/>
            <person name="Qian W."/>
            <person name="Wang M."/>
            <person name="Huang Q."/>
            <person name="Li B."/>
            <person name="Xuan Z."/>
            <person name="Cao J."/>
            <person name="Asan"/>
            <person name="Wu Z."/>
            <person name="Zhang J."/>
            <person name="Cai Q."/>
            <person name="Bai Y."/>
            <person name="Zhao B."/>
            <person name="Han Y."/>
            <person name="Li Y."/>
            <person name="Li X."/>
            <person name="Wang S."/>
            <person name="Shi Q."/>
            <person name="Liu S."/>
            <person name="Cho W.K."/>
            <person name="Kim J.Y."/>
            <person name="Xu Y."/>
            <person name="Heller-Uszynska K."/>
            <person name="Miao H."/>
            <person name="Cheng Z."/>
            <person name="Zhang S."/>
            <person name="Wu J."/>
            <person name="Yang Y."/>
            <person name="Kang H."/>
            <person name="Li M."/>
            <person name="Liang H."/>
            <person name="Ren X."/>
            <person name="Shi Z."/>
            <person name="Wen M."/>
            <person name="Jian M."/>
            <person name="Yang H."/>
            <person name="Zhang G."/>
            <person name="Yang Z."/>
            <person name="Chen R."/>
            <person name="Liu S."/>
            <person name="Li J."/>
            <person name="Ma L."/>
            <person name="Liu H."/>
            <person name="Zhou Y."/>
            <person name="Zhao J."/>
            <person name="Fang X."/>
            <person name="Li G."/>
            <person name="Fang L."/>
            <person name="Li Y."/>
            <person name="Liu D."/>
            <person name="Zheng H."/>
            <person name="Zhang Y."/>
            <person name="Qin N."/>
            <person name="Li Z."/>
            <person name="Yang G."/>
            <person name="Yang S."/>
            <person name="Bolund L."/>
            <person name="Kristiansen K."/>
            <person name="Zheng H."/>
            <person name="Li S."/>
            <person name="Zhang X."/>
            <person name="Yang H."/>
            <person name="Wang J."/>
            <person name="Sun R."/>
            <person name="Zhang B."/>
            <person name="Jiang S."/>
            <person name="Wang J."/>
            <person name="Du Y."/>
            <person name="Li S."/>
        </authorList>
    </citation>
    <scope>NUCLEOTIDE SEQUENCE [LARGE SCALE GENOMIC DNA]</scope>
    <source>
        <strain evidence="2">cv. 9930</strain>
    </source>
</reference>
<dbReference type="Gramene" id="KGN54683">
    <property type="protein sequence ID" value="KGN54683"/>
    <property type="gene ID" value="Csa_4G425720"/>
</dbReference>
<name>A0A0A0KYT0_CUCSA</name>
<reference evidence="1 2" key="4">
    <citation type="journal article" date="2011" name="BMC Genomics">
        <title>RNA-Seq improves annotation of protein-coding genes in the cucumber genome.</title>
        <authorList>
            <person name="Li Z."/>
            <person name="Zhang Z."/>
            <person name="Yan P."/>
            <person name="Huang S."/>
            <person name="Fei Z."/>
            <person name="Lin K."/>
        </authorList>
    </citation>
    <scope>NUCLEOTIDE SEQUENCE [LARGE SCALE GENOMIC DNA]</scope>
    <source>
        <strain evidence="2">cv. 9930</strain>
    </source>
</reference>